<feature type="transmembrane region" description="Helical" evidence="1">
    <location>
        <begin position="240"/>
        <end position="261"/>
    </location>
</feature>
<keyword evidence="1" id="KW-1133">Transmembrane helix</keyword>
<evidence type="ECO:0000313" key="3">
    <source>
        <dbReference type="Proteomes" id="UP000006235"/>
    </source>
</evidence>
<feature type="transmembrane region" description="Helical" evidence="1">
    <location>
        <begin position="206"/>
        <end position="228"/>
    </location>
</feature>
<dbReference type="Proteomes" id="UP000006235">
    <property type="component" value="Unassembled WGS sequence"/>
</dbReference>
<sequence length="366" mass="41170">MNNFFSHPMRPFFVGAAILAIVGALIFFISPDDAIVLHRKIFLEFMLPAAYGGFLTASMLEWTDYKGNLKPIAIILAILLLAGLMLLPFSPQTASFLVAAYWLALLLFCSWLFWLDHNTDNFTLLMLLAAFMVCQTAYAMSDSLKLLRAQVHLNMAAVMFVSIRVSVLLGAEALKESHLKDPVFIPNVVYKNIAIIFLLLHTAAELWLPAQTTVFTAFAVGFILLAKLRELHHYELLRKHYVRIYYFLQLFAAIGYLWIGMAKLLDESTADPLHMITLGGILGSIMMIWLTAGLWHSGFTKLDYPKLCRLALLCLFTAAIARACLMYVDEMFFITIPAILIASAFGLYLATFVPIFRNNAFTDDPE</sequence>
<comment type="caution">
    <text evidence="2">The sequence shown here is derived from an EMBL/GenBank/DDBJ whole genome shotgun (WGS) entry which is preliminary data.</text>
</comment>
<gene>
    <name evidence="2" type="ORF">HMPREF9952_1111</name>
</gene>
<feature type="transmembrane region" description="Helical" evidence="1">
    <location>
        <begin position="122"/>
        <end position="140"/>
    </location>
</feature>
<feature type="transmembrane region" description="Helical" evidence="1">
    <location>
        <begin position="152"/>
        <end position="171"/>
    </location>
</feature>
<dbReference type="EMBL" id="AFUV01000025">
    <property type="protein sequence ID" value="EGV04880.1"/>
    <property type="molecule type" value="Genomic_DNA"/>
</dbReference>
<dbReference type="AlphaFoldDB" id="F9QCA3"/>
<keyword evidence="1" id="KW-0472">Membrane</keyword>
<feature type="transmembrane region" description="Helical" evidence="1">
    <location>
        <begin position="334"/>
        <end position="356"/>
    </location>
</feature>
<organism evidence="2 3">
    <name type="scientific">Haemophilus pittmaniae HK 85</name>
    <dbReference type="NCBI Taxonomy" id="1035188"/>
    <lineage>
        <taxon>Bacteria</taxon>
        <taxon>Pseudomonadati</taxon>
        <taxon>Pseudomonadota</taxon>
        <taxon>Gammaproteobacteria</taxon>
        <taxon>Pasteurellales</taxon>
        <taxon>Pasteurellaceae</taxon>
        <taxon>Haemophilus</taxon>
    </lineage>
</organism>
<name>F9QCA3_9PAST</name>
<feature type="transmembrane region" description="Helical" evidence="1">
    <location>
        <begin position="183"/>
        <end position="200"/>
    </location>
</feature>
<feature type="transmembrane region" description="Helical" evidence="1">
    <location>
        <begin position="96"/>
        <end position="115"/>
    </location>
</feature>
<evidence type="ECO:0000313" key="2">
    <source>
        <dbReference type="EMBL" id="EGV04880.1"/>
    </source>
</evidence>
<keyword evidence="1" id="KW-0812">Transmembrane</keyword>
<dbReference type="InterPro" id="IPR010266">
    <property type="entry name" value="NnrS"/>
</dbReference>
<accession>F9QCA3</accession>
<reference evidence="2 3" key="1">
    <citation type="submission" date="2011-07" db="EMBL/GenBank/DDBJ databases">
        <authorList>
            <person name="Harkins D.M."/>
            <person name="Madupu R."/>
            <person name="Durkin A.S."/>
            <person name="Torralba M."/>
            <person name="Methe B."/>
            <person name="Sutton G.G."/>
            <person name="Nelson K.E."/>
        </authorList>
    </citation>
    <scope>NUCLEOTIDE SEQUENCE [LARGE SCALE GENOMIC DNA]</scope>
    <source>
        <strain evidence="2 3">HK 85</strain>
    </source>
</reference>
<feature type="transmembrane region" description="Helical" evidence="1">
    <location>
        <begin position="72"/>
        <end position="90"/>
    </location>
</feature>
<protein>
    <submittedName>
        <fullName evidence="2">NnrS protein</fullName>
    </submittedName>
</protein>
<feature type="transmembrane region" description="Helical" evidence="1">
    <location>
        <begin position="12"/>
        <end position="29"/>
    </location>
</feature>
<feature type="transmembrane region" description="Helical" evidence="1">
    <location>
        <begin position="273"/>
        <end position="295"/>
    </location>
</feature>
<dbReference type="STRING" id="1035188.HMPREF9952_1111"/>
<evidence type="ECO:0000256" key="1">
    <source>
        <dbReference type="SAM" id="Phobius"/>
    </source>
</evidence>
<dbReference type="Pfam" id="PF05940">
    <property type="entry name" value="NnrS"/>
    <property type="match status" value="1"/>
</dbReference>
<proteinExistence type="predicted"/>
<feature type="transmembrane region" description="Helical" evidence="1">
    <location>
        <begin position="41"/>
        <end position="60"/>
    </location>
</feature>
<feature type="transmembrane region" description="Helical" evidence="1">
    <location>
        <begin position="307"/>
        <end position="328"/>
    </location>
</feature>
<dbReference type="RefSeq" id="WP_007243636.1">
    <property type="nucleotide sequence ID" value="NZ_AFUV01000025.1"/>
</dbReference>